<dbReference type="Gene3D" id="1.10.443.20">
    <property type="entry name" value="Centromere DNA-binding protein complex CBF3 subunit, domain 2"/>
    <property type="match status" value="1"/>
</dbReference>
<dbReference type="InterPro" id="IPR022210">
    <property type="entry name" value="TF_GCR1-like"/>
</dbReference>
<feature type="compositionally biased region" description="Pro residues" evidence="1">
    <location>
        <begin position="1"/>
        <end position="15"/>
    </location>
</feature>
<evidence type="ECO:0000259" key="2">
    <source>
        <dbReference type="Pfam" id="PF12550"/>
    </source>
</evidence>
<organism evidence="4 5">
    <name type="scientific">Favolaschia claudopus</name>
    <dbReference type="NCBI Taxonomy" id="2862362"/>
    <lineage>
        <taxon>Eukaryota</taxon>
        <taxon>Fungi</taxon>
        <taxon>Dikarya</taxon>
        <taxon>Basidiomycota</taxon>
        <taxon>Agaricomycotina</taxon>
        <taxon>Agaricomycetes</taxon>
        <taxon>Agaricomycetidae</taxon>
        <taxon>Agaricales</taxon>
        <taxon>Marasmiineae</taxon>
        <taxon>Mycenaceae</taxon>
        <taxon>Favolaschia</taxon>
    </lineage>
</organism>
<evidence type="ECO:0000313" key="5">
    <source>
        <dbReference type="Proteomes" id="UP001362999"/>
    </source>
</evidence>
<keyword evidence="5" id="KW-1185">Reference proteome</keyword>
<dbReference type="AlphaFoldDB" id="A0AAW0C834"/>
<dbReference type="InterPro" id="IPR031872">
    <property type="entry name" value="NDC10_II"/>
</dbReference>
<dbReference type="GO" id="GO:0003677">
    <property type="term" value="F:DNA binding"/>
    <property type="evidence" value="ECO:0007669"/>
    <property type="project" value="InterPro"/>
</dbReference>
<feature type="region of interest" description="Disordered" evidence="1">
    <location>
        <begin position="64"/>
        <end position="85"/>
    </location>
</feature>
<sequence>MPPRTPGPYTPPNAPQTPLMRKAARFASHTPPRPLQFDIAADSPVHDRSMISFPPDSQDLVPISYGTASVPNSHSANGSGPSPGRVKYSLDALEAESHAIRLKIHAKEQEDKATPQTYARHFHSYQAWWDSSEAAKAAENSRLTALPAIPMTAAKVAMFLEYESTREKKKRGGGTVAGSSVGRSQISGVITALESFRFNAQHLYKECAEAHPLRNDSRIRQFESAAKHDEPKRAEKAQIAKAAGSSLDTYTVDELRKCASWCLTNFSGPSRIYLGLRDRAMLLLGAGTAFRGDSTRILLWSDLFKTSIPLGDDSEALVLGVLGDNAKHNQTGRIDEHGVLRHKHVELCGIGAVAMMMFGYFHIMGYAVPDFSPDFSDTSFGEHGRRGWNESGSFKNCYDRALPVGALLGAAFFNSLKPELYRVARDILEPPKDVSEKIFPWIEDEIAALISREHSNRLARDIALRQFLNTMLWFRRILVQDLAVIFTQNPHALIFKFAPFNSPSFREFAGTSAALIDAAEEAALLAFQNLPQHLASLQGALATQNLAFERERQNLSGYEFVAAPVPIELYWLPATSVYILIGYGPRALAPELDARAACSSVPPESYHPLVTSTAHPDLRHPRIHLDSLLFFLGLPLEPPLHCSLDTLISTASTGSHAALSMVYTPVFPLPSSTPQSSTLTPGSPEERQQFYFHRYGADRFRKHSPEWVDGNWLPRYRYSSADGIWDYWVEWKEGVDGFISVEELTTVWGAKWRRNIAGLKNENTRRMGVVNLILELSRKPRWDVSLVQRFITERYARQYRARAFTDYLKNNRDAVITAASNYP</sequence>
<feature type="region of interest" description="Disordered" evidence="1">
    <location>
        <begin position="1"/>
        <end position="39"/>
    </location>
</feature>
<dbReference type="Proteomes" id="UP001362999">
    <property type="component" value="Unassembled WGS sequence"/>
</dbReference>
<comment type="caution">
    <text evidence="4">The sequence shown here is derived from an EMBL/GenBank/DDBJ whole genome shotgun (WGS) entry which is preliminary data.</text>
</comment>
<dbReference type="InterPro" id="IPR038279">
    <property type="entry name" value="Ndc10_dom2_sf"/>
</dbReference>
<evidence type="ECO:0000256" key="1">
    <source>
        <dbReference type="SAM" id="MobiDB-lite"/>
    </source>
</evidence>
<feature type="domain" description="Ndc10" evidence="3">
    <location>
        <begin position="397"/>
        <end position="505"/>
    </location>
</feature>
<feature type="compositionally biased region" description="Polar residues" evidence="1">
    <location>
        <begin position="66"/>
        <end position="80"/>
    </location>
</feature>
<protein>
    <submittedName>
        <fullName evidence="4">Uncharacterized protein</fullName>
    </submittedName>
</protein>
<dbReference type="Pfam" id="PF16787">
    <property type="entry name" value="NDC10_II"/>
    <property type="match status" value="1"/>
</dbReference>
<name>A0AAW0C834_9AGAR</name>
<proteinExistence type="predicted"/>
<feature type="domain" description="Transcription activator GCR1-like" evidence="2">
    <location>
        <begin position="722"/>
        <end position="785"/>
    </location>
</feature>
<evidence type="ECO:0000259" key="3">
    <source>
        <dbReference type="Pfam" id="PF16787"/>
    </source>
</evidence>
<gene>
    <name evidence="4" type="ORF">R3P38DRAFT_3185167</name>
</gene>
<reference evidence="4 5" key="1">
    <citation type="journal article" date="2024" name="J Genomics">
        <title>Draft genome sequencing and assembly of Favolaschia claudopus CIRM-BRFM 2984 isolated from oak limbs.</title>
        <authorList>
            <person name="Navarro D."/>
            <person name="Drula E."/>
            <person name="Chaduli D."/>
            <person name="Cazenave R."/>
            <person name="Ahrendt S."/>
            <person name="Wang J."/>
            <person name="Lipzen A."/>
            <person name="Daum C."/>
            <person name="Barry K."/>
            <person name="Grigoriev I.V."/>
            <person name="Favel A."/>
            <person name="Rosso M.N."/>
            <person name="Martin F."/>
        </authorList>
    </citation>
    <scope>NUCLEOTIDE SEQUENCE [LARGE SCALE GENOMIC DNA]</scope>
    <source>
        <strain evidence="4 5">CIRM-BRFM 2984</strain>
    </source>
</reference>
<accession>A0AAW0C834</accession>
<evidence type="ECO:0000313" key="4">
    <source>
        <dbReference type="EMBL" id="KAK7034332.1"/>
    </source>
</evidence>
<dbReference type="EMBL" id="JAWWNJ010000021">
    <property type="protein sequence ID" value="KAK7034332.1"/>
    <property type="molecule type" value="Genomic_DNA"/>
</dbReference>
<dbReference type="Pfam" id="PF12550">
    <property type="entry name" value="GCR1_C"/>
    <property type="match status" value="1"/>
</dbReference>